<dbReference type="FunFam" id="1.10.510.10:FF:000359">
    <property type="entry name" value="Mitogen-activated protein kinase 1, putative, expressed"/>
    <property type="match status" value="1"/>
</dbReference>
<feature type="compositionally biased region" description="Low complexity" evidence="11">
    <location>
        <begin position="260"/>
        <end position="278"/>
    </location>
</feature>
<dbReference type="PANTHER" id="PTHR48016:SF29">
    <property type="entry name" value="MITOGEN-ACTIVATED PROTEIN KINASE KINASE KINASE 1-RELATED"/>
    <property type="match status" value="1"/>
</dbReference>
<keyword evidence="14" id="KW-1185">Reference proteome</keyword>
<dbReference type="GO" id="GO:0005737">
    <property type="term" value="C:cytoplasm"/>
    <property type="evidence" value="ECO:0007669"/>
    <property type="project" value="TreeGrafter"/>
</dbReference>
<dbReference type="InterPro" id="IPR017441">
    <property type="entry name" value="Protein_kinase_ATP_BS"/>
</dbReference>
<dbReference type="Gene3D" id="1.10.510.10">
    <property type="entry name" value="Transferase(Phosphotransferase) domain 1"/>
    <property type="match status" value="1"/>
</dbReference>
<dbReference type="SMART" id="SM00220">
    <property type="entry name" value="S_TKc"/>
    <property type="match status" value="1"/>
</dbReference>
<evidence type="ECO:0000256" key="8">
    <source>
        <dbReference type="ARBA" id="ARBA00047559"/>
    </source>
</evidence>
<dbReference type="AlphaFoldDB" id="A0AAD8NC35"/>
<evidence type="ECO:0000256" key="9">
    <source>
        <dbReference type="ARBA" id="ARBA00048329"/>
    </source>
</evidence>
<dbReference type="PROSITE" id="PS00108">
    <property type="entry name" value="PROTEIN_KINASE_ST"/>
    <property type="match status" value="1"/>
</dbReference>
<keyword evidence="7 10" id="KW-0067">ATP-binding</keyword>
<dbReference type="EC" id="2.7.11.25" evidence="2"/>
<gene>
    <name evidence="13" type="ORF">POM88_003242</name>
</gene>
<proteinExistence type="inferred from homology"/>
<dbReference type="InterPro" id="IPR000719">
    <property type="entry name" value="Prot_kinase_dom"/>
</dbReference>
<evidence type="ECO:0000256" key="1">
    <source>
        <dbReference type="ARBA" id="ARBA00006529"/>
    </source>
</evidence>
<comment type="similarity">
    <text evidence="1">Belongs to the protein kinase superfamily. STE Ser/Thr protein kinase family. MAP kinase kinase kinase subfamily.</text>
</comment>
<dbReference type="Pfam" id="PF00069">
    <property type="entry name" value="Pkinase"/>
    <property type="match status" value="1"/>
</dbReference>
<evidence type="ECO:0000256" key="4">
    <source>
        <dbReference type="ARBA" id="ARBA00022679"/>
    </source>
</evidence>
<dbReference type="PROSITE" id="PS00107">
    <property type="entry name" value="PROTEIN_KINASE_ATP"/>
    <property type="match status" value="1"/>
</dbReference>
<evidence type="ECO:0000256" key="3">
    <source>
        <dbReference type="ARBA" id="ARBA00022527"/>
    </source>
</evidence>
<feature type="domain" description="Protein kinase" evidence="12">
    <location>
        <begin position="316"/>
        <end position="567"/>
    </location>
</feature>
<dbReference type="GO" id="GO:0004709">
    <property type="term" value="F:MAP kinase kinase kinase activity"/>
    <property type="evidence" value="ECO:0007669"/>
    <property type="project" value="UniProtKB-EC"/>
</dbReference>
<comment type="catalytic activity">
    <reaction evidence="9">
        <text>L-seryl-[protein] + ATP = O-phospho-L-seryl-[protein] + ADP + H(+)</text>
        <dbReference type="Rhea" id="RHEA:17989"/>
        <dbReference type="Rhea" id="RHEA-COMP:9863"/>
        <dbReference type="Rhea" id="RHEA-COMP:11604"/>
        <dbReference type="ChEBI" id="CHEBI:15378"/>
        <dbReference type="ChEBI" id="CHEBI:29999"/>
        <dbReference type="ChEBI" id="CHEBI:30616"/>
        <dbReference type="ChEBI" id="CHEBI:83421"/>
        <dbReference type="ChEBI" id="CHEBI:456216"/>
        <dbReference type="EC" id="2.7.11.25"/>
    </reaction>
</comment>
<evidence type="ECO:0000256" key="2">
    <source>
        <dbReference type="ARBA" id="ARBA00012406"/>
    </source>
</evidence>
<dbReference type="InterPro" id="IPR008271">
    <property type="entry name" value="Ser/Thr_kinase_AS"/>
</dbReference>
<evidence type="ECO:0000256" key="11">
    <source>
        <dbReference type="SAM" id="MobiDB-lite"/>
    </source>
</evidence>
<evidence type="ECO:0000256" key="7">
    <source>
        <dbReference type="ARBA" id="ARBA00022840"/>
    </source>
</evidence>
<dbReference type="PANTHER" id="PTHR48016">
    <property type="entry name" value="MAP KINASE KINASE KINASE SSK2-RELATED-RELATED"/>
    <property type="match status" value="1"/>
</dbReference>
<evidence type="ECO:0000259" key="12">
    <source>
        <dbReference type="PROSITE" id="PS50011"/>
    </source>
</evidence>
<organism evidence="13 14">
    <name type="scientific">Heracleum sosnowskyi</name>
    <dbReference type="NCBI Taxonomy" id="360622"/>
    <lineage>
        <taxon>Eukaryota</taxon>
        <taxon>Viridiplantae</taxon>
        <taxon>Streptophyta</taxon>
        <taxon>Embryophyta</taxon>
        <taxon>Tracheophyta</taxon>
        <taxon>Spermatophyta</taxon>
        <taxon>Magnoliopsida</taxon>
        <taxon>eudicotyledons</taxon>
        <taxon>Gunneridae</taxon>
        <taxon>Pentapetalae</taxon>
        <taxon>asterids</taxon>
        <taxon>campanulids</taxon>
        <taxon>Apiales</taxon>
        <taxon>Apiaceae</taxon>
        <taxon>Apioideae</taxon>
        <taxon>apioid superclade</taxon>
        <taxon>Tordylieae</taxon>
        <taxon>Tordyliinae</taxon>
        <taxon>Heracleum</taxon>
    </lineage>
</organism>
<dbReference type="PRINTS" id="PR00109">
    <property type="entry name" value="TYRKINASE"/>
</dbReference>
<feature type="region of interest" description="Disordered" evidence="11">
    <location>
        <begin position="192"/>
        <end position="222"/>
    </location>
</feature>
<evidence type="ECO:0000256" key="5">
    <source>
        <dbReference type="ARBA" id="ARBA00022741"/>
    </source>
</evidence>
<feature type="binding site" evidence="10">
    <location>
        <position position="344"/>
    </location>
    <ligand>
        <name>ATP</name>
        <dbReference type="ChEBI" id="CHEBI:30616"/>
    </ligand>
</feature>
<dbReference type="Proteomes" id="UP001237642">
    <property type="component" value="Unassembled WGS sequence"/>
</dbReference>
<keyword evidence="3" id="KW-0723">Serine/threonine-protein kinase</keyword>
<comment type="caution">
    <text evidence="13">The sequence shown here is derived from an EMBL/GenBank/DDBJ whole genome shotgun (WGS) entry which is preliminary data.</text>
</comment>
<name>A0AAD8NC35_9APIA</name>
<sequence>MYHLPKFFNHTSSPKHNNKLKRSTKGAPKLQRLNAQKGIDYTPRETKSLDLDTTSFRIQGTEGELDRIYQQLGVSGPDDFGISIHDWKARKNQPTCFSEVKSLDLDCCDSRVSQIVDNFSHIVRISSHVDDCNDQIGKESEIQHVHVVKSNGGRNGIKGVRPPVLRPPDNGMPYRIPMYDMKLFVPEVRGDVDDDKDNEVSGGGRGIRGVRPPGLMTPPDTMRYSVPSYVSDLYGSGGRGGDVEEEGDNEEFGENECVENSESCSFTTNDDDSSSTTTENISPTVRTRSIDGSSVRNEPPSYISPNGRVRRIVNNWTKGKLLGRGSFGSVYEGIADGGFFLAVKEVSLLDQGVQGRQSIYQLEQEISLLSKFEHENIVQYYGTYKDESTLYIFLELASKGSLLNLYQQYDLIDAIASAYTRQILLGLKYLHDRNVVHRDIKCANILVDTNGTVKLADFGLAKSTKLNDVQSCKGTAFWMAPEVIKGSGYGLAADIWSLGCTVLEMLTSQLPYYPLECMQAVYRIGKSIPPDVPDSLSRDARDFILQCLQVNPSSRKRYLVVGYQAGLVILTGSSVPATAVEMIEHVNWACFMYRTRVISESDFVEWYHIWMQKPVRR</sequence>
<dbReference type="PROSITE" id="PS50011">
    <property type="entry name" value="PROTEIN_KINASE_DOM"/>
    <property type="match status" value="1"/>
</dbReference>
<protein>
    <recommendedName>
        <fullName evidence="2">mitogen-activated protein kinase kinase kinase</fullName>
        <ecNumber evidence="2">2.7.11.25</ecNumber>
    </recommendedName>
</protein>
<reference evidence="13" key="1">
    <citation type="submission" date="2023-02" db="EMBL/GenBank/DDBJ databases">
        <title>Genome of toxic invasive species Heracleum sosnowskyi carries increased number of genes despite the absence of recent whole-genome duplications.</title>
        <authorList>
            <person name="Schelkunov M."/>
            <person name="Shtratnikova V."/>
            <person name="Makarenko M."/>
            <person name="Klepikova A."/>
            <person name="Omelchenko D."/>
            <person name="Novikova G."/>
            <person name="Obukhova E."/>
            <person name="Bogdanov V."/>
            <person name="Penin A."/>
            <person name="Logacheva M."/>
        </authorList>
    </citation>
    <scope>NUCLEOTIDE SEQUENCE</scope>
    <source>
        <strain evidence="13">Hsosn_3</strain>
        <tissue evidence="13">Leaf</tissue>
    </source>
</reference>
<reference evidence="13" key="2">
    <citation type="submission" date="2023-05" db="EMBL/GenBank/DDBJ databases">
        <authorList>
            <person name="Schelkunov M.I."/>
        </authorList>
    </citation>
    <scope>NUCLEOTIDE SEQUENCE</scope>
    <source>
        <strain evidence="13">Hsosn_3</strain>
        <tissue evidence="13">Leaf</tissue>
    </source>
</reference>
<feature type="compositionally biased region" description="Acidic residues" evidence="11">
    <location>
        <begin position="243"/>
        <end position="259"/>
    </location>
</feature>
<dbReference type="InterPro" id="IPR050538">
    <property type="entry name" value="MAP_kinase_kinase_kinase"/>
</dbReference>
<keyword evidence="6 13" id="KW-0418">Kinase</keyword>
<dbReference type="InterPro" id="IPR001245">
    <property type="entry name" value="Ser-Thr/Tyr_kinase_cat_dom"/>
</dbReference>
<evidence type="ECO:0000313" key="14">
    <source>
        <dbReference type="Proteomes" id="UP001237642"/>
    </source>
</evidence>
<feature type="compositionally biased region" description="Polar residues" evidence="11">
    <location>
        <begin position="279"/>
        <end position="296"/>
    </location>
</feature>
<keyword evidence="5 10" id="KW-0547">Nucleotide-binding</keyword>
<evidence type="ECO:0000313" key="13">
    <source>
        <dbReference type="EMBL" id="KAK1403637.1"/>
    </source>
</evidence>
<dbReference type="GO" id="GO:1902065">
    <property type="term" value="P:response to L-glutamate"/>
    <property type="evidence" value="ECO:0007669"/>
    <property type="project" value="UniProtKB-ARBA"/>
</dbReference>
<feature type="region of interest" description="Disordered" evidence="11">
    <location>
        <begin position="236"/>
        <end position="303"/>
    </location>
</feature>
<evidence type="ECO:0000256" key="10">
    <source>
        <dbReference type="PROSITE-ProRule" id="PRU10141"/>
    </source>
</evidence>
<dbReference type="EMBL" id="JAUIZM010000001">
    <property type="protein sequence ID" value="KAK1403637.1"/>
    <property type="molecule type" value="Genomic_DNA"/>
</dbReference>
<keyword evidence="4" id="KW-0808">Transferase</keyword>
<feature type="region of interest" description="Disordered" evidence="11">
    <location>
        <begin position="1"/>
        <end position="28"/>
    </location>
</feature>
<dbReference type="GO" id="GO:0005524">
    <property type="term" value="F:ATP binding"/>
    <property type="evidence" value="ECO:0007669"/>
    <property type="project" value="UniProtKB-UniRule"/>
</dbReference>
<comment type="catalytic activity">
    <reaction evidence="8">
        <text>L-threonyl-[protein] + ATP = O-phospho-L-threonyl-[protein] + ADP + H(+)</text>
        <dbReference type="Rhea" id="RHEA:46608"/>
        <dbReference type="Rhea" id="RHEA-COMP:11060"/>
        <dbReference type="Rhea" id="RHEA-COMP:11605"/>
        <dbReference type="ChEBI" id="CHEBI:15378"/>
        <dbReference type="ChEBI" id="CHEBI:30013"/>
        <dbReference type="ChEBI" id="CHEBI:30616"/>
        <dbReference type="ChEBI" id="CHEBI:61977"/>
        <dbReference type="ChEBI" id="CHEBI:456216"/>
        <dbReference type="EC" id="2.7.11.25"/>
    </reaction>
</comment>
<evidence type="ECO:0000256" key="6">
    <source>
        <dbReference type="ARBA" id="ARBA00022777"/>
    </source>
</evidence>
<dbReference type="InterPro" id="IPR011009">
    <property type="entry name" value="Kinase-like_dom_sf"/>
</dbReference>
<dbReference type="SUPFAM" id="SSF56112">
    <property type="entry name" value="Protein kinase-like (PK-like)"/>
    <property type="match status" value="1"/>
</dbReference>
<accession>A0AAD8NC35</accession>